<keyword evidence="6" id="KW-0539">Nucleus</keyword>
<evidence type="ECO:0000256" key="14">
    <source>
        <dbReference type="ARBA" id="ARBA00083337"/>
    </source>
</evidence>
<evidence type="ECO:0000259" key="17">
    <source>
        <dbReference type="Pfam" id="PF05175"/>
    </source>
</evidence>
<evidence type="ECO:0000256" key="10">
    <source>
        <dbReference type="ARBA" id="ARBA00062344"/>
    </source>
</evidence>
<dbReference type="GO" id="GO:0036009">
    <property type="term" value="F:protein-glutamine N-methyltransferase activity"/>
    <property type="evidence" value="ECO:0007669"/>
    <property type="project" value="UniProtKB-ARBA"/>
</dbReference>
<dbReference type="SUPFAM" id="SSF53335">
    <property type="entry name" value="S-adenosyl-L-methionine-dependent methyltransferases"/>
    <property type="match status" value="1"/>
</dbReference>
<evidence type="ECO:0000256" key="3">
    <source>
        <dbReference type="ARBA" id="ARBA00022603"/>
    </source>
</evidence>
<dbReference type="Gene3D" id="3.40.50.150">
    <property type="entry name" value="Vaccinia Virus protein VP39"/>
    <property type="match status" value="1"/>
</dbReference>
<dbReference type="GO" id="GO:0032259">
    <property type="term" value="P:methylation"/>
    <property type="evidence" value="ECO:0007669"/>
    <property type="project" value="UniProtKB-KW"/>
</dbReference>
<organism evidence="18">
    <name type="scientific">Culex tarsalis</name>
    <name type="common">Encephalitis mosquito</name>
    <dbReference type="NCBI Taxonomy" id="7177"/>
    <lineage>
        <taxon>Eukaryota</taxon>
        <taxon>Metazoa</taxon>
        <taxon>Ecdysozoa</taxon>
        <taxon>Arthropoda</taxon>
        <taxon>Hexapoda</taxon>
        <taxon>Insecta</taxon>
        <taxon>Pterygota</taxon>
        <taxon>Neoptera</taxon>
        <taxon>Endopterygota</taxon>
        <taxon>Diptera</taxon>
        <taxon>Nematocera</taxon>
        <taxon>Culicoidea</taxon>
        <taxon>Culicidae</taxon>
        <taxon>Culicinae</taxon>
        <taxon>Culicini</taxon>
        <taxon>Culex</taxon>
        <taxon>Culex</taxon>
    </lineage>
</organism>
<reference evidence="18" key="1">
    <citation type="submission" date="2017-01" db="EMBL/GenBank/DDBJ databases">
        <title>A deep insight into the sialotranscriptome of adult male and female Cluex tarsalis mosquitoes.</title>
        <authorList>
            <person name="Ribeiro J.M."/>
            <person name="Moreira F."/>
            <person name="Bernard K.A."/>
            <person name="Calvo E."/>
        </authorList>
    </citation>
    <scope>NUCLEOTIDE SEQUENCE</scope>
    <source>
        <strain evidence="18">Kern County</strain>
        <tissue evidence="18">Salivary glands</tissue>
    </source>
</reference>
<evidence type="ECO:0000256" key="2">
    <source>
        <dbReference type="ARBA" id="ARBA00006149"/>
    </source>
</evidence>
<comment type="subunit">
    <text evidence="10">Heterodimer; heterodimerization with TRMT112 is required for S-adenosyl-L-methionine-binding.</text>
</comment>
<evidence type="ECO:0000256" key="11">
    <source>
        <dbReference type="ARBA" id="ARBA00075330"/>
    </source>
</evidence>
<evidence type="ECO:0000313" key="18">
    <source>
        <dbReference type="EMBL" id="JAV25389.1"/>
    </source>
</evidence>
<evidence type="ECO:0000256" key="15">
    <source>
        <dbReference type="ARBA" id="ARBA00093624"/>
    </source>
</evidence>
<dbReference type="PANTHER" id="PTHR45875:SF1">
    <property type="entry name" value="METHYLTRANSFERASE N6AMT1"/>
    <property type="match status" value="1"/>
</dbReference>
<evidence type="ECO:0000256" key="8">
    <source>
        <dbReference type="ARBA" id="ARBA00050903"/>
    </source>
</evidence>
<accession>A0A1Q3FD01</accession>
<evidence type="ECO:0000256" key="6">
    <source>
        <dbReference type="ARBA" id="ARBA00023242"/>
    </source>
</evidence>
<evidence type="ECO:0000256" key="1">
    <source>
        <dbReference type="ARBA" id="ARBA00004123"/>
    </source>
</evidence>
<dbReference type="GO" id="GO:0005634">
    <property type="term" value="C:nucleus"/>
    <property type="evidence" value="ECO:0007669"/>
    <property type="project" value="UniProtKB-SubCell"/>
</dbReference>
<comment type="catalytic activity">
    <reaction evidence="7">
        <text>L-lysyl-[histone] + S-adenosyl-L-methionine = N(6)-methyl-L-lysyl-[histone] + S-adenosyl-L-homocysteine + H(+)</text>
        <dbReference type="Rhea" id="RHEA:10024"/>
        <dbReference type="Rhea" id="RHEA-COMP:9845"/>
        <dbReference type="Rhea" id="RHEA-COMP:9846"/>
        <dbReference type="ChEBI" id="CHEBI:15378"/>
        <dbReference type="ChEBI" id="CHEBI:29969"/>
        <dbReference type="ChEBI" id="CHEBI:57856"/>
        <dbReference type="ChEBI" id="CHEBI:59789"/>
        <dbReference type="ChEBI" id="CHEBI:61929"/>
    </reaction>
    <physiologicalReaction direction="left-to-right" evidence="7">
        <dbReference type="Rhea" id="RHEA:10025"/>
    </physiologicalReaction>
</comment>
<evidence type="ECO:0000256" key="7">
    <source>
        <dbReference type="ARBA" id="ARBA00048619"/>
    </source>
</evidence>
<feature type="domain" description="Methyltransferase small" evidence="17">
    <location>
        <begin position="33"/>
        <end position="124"/>
    </location>
</feature>
<dbReference type="InterPro" id="IPR052190">
    <property type="entry name" value="Euk-Arch_PrmC-MTase"/>
</dbReference>
<comment type="function">
    <text evidence="9">Methyltransferase that can methylate proteins and, to a lower extent, arsenic. Catalytic subunit of a heterodimer with TRMT112, which monomethylates 'Lys-12' of histone H4 (H4K12me1), a modification present at the promoters of numerous genes encoding cell cycle regulators. Catalytic subunit of a heterodimer with TRMT112, which catalyzes N5-methylation of Glu residue of proteins with a Gly-Gln-Xaa-Xaa-Xaa-Arg motif. Methylates ETF1 on 'Gln-185'; ETF1 needs to be complexed to ERF3 in its GTP-bound form to be efficiently methylated. May also play a role in the modulation of arsenic-induced toxicity by mediating the conversion of monomethylarsonous acid (3+) into the less toxic dimethylarsonic acid. It however only plays a limited role in arsenic metabolism compared with AS3MT.</text>
</comment>
<name>A0A1Q3FD01_CULTA</name>
<evidence type="ECO:0000256" key="9">
    <source>
        <dbReference type="ARBA" id="ARBA00053180"/>
    </source>
</evidence>
<dbReference type="AlphaFoldDB" id="A0A1Q3FD01"/>
<dbReference type="FunFam" id="3.40.50.150:FF:000077">
    <property type="entry name" value="HemK methyltransferase family member 2"/>
    <property type="match status" value="1"/>
</dbReference>
<dbReference type="GO" id="GO:0003676">
    <property type="term" value="F:nucleic acid binding"/>
    <property type="evidence" value="ECO:0007669"/>
    <property type="project" value="InterPro"/>
</dbReference>
<dbReference type="InterPro" id="IPR007848">
    <property type="entry name" value="Small_mtfrase_dom"/>
</dbReference>
<proteinExistence type="inferred from homology"/>
<evidence type="ECO:0000256" key="5">
    <source>
        <dbReference type="ARBA" id="ARBA00022691"/>
    </source>
</evidence>
<comment type="subcellular location">
    <subcellularLocation>
        <location evidence="1">Nucleus</location>
    </subcellularLocation>
</comment>
<dbReference type="NCBIfam" id="TIGR00537">
    <property type="entry name" value="hemK_rel_arch"/>
    <property type="match status" value="1"/>
</dbReference>
<keyword evidence="4 18" id="KW-0808">Transferase</keyword>
<evidence type="ECO:0000256" key="16">
    <source>
        <dbReference type="ARBA" id="ARBA00093667"/>
    </source>
</evidence>
<dbReference type="PANTHER" id="PTHR45875">
    <property type="entry name" value="METHYLTRANSFERASE N6AMT1"/>
    <property type="match status" value="1"/>
</dbReference>
<evidence type="ECO:0000256" key="13">
    <source>
        <dbReference type="ARBA" id="ARBA00080992"/>
    </source>
</evidence>
<dbReference type="PROSITE" id="PS00092">
    <property type="entry name" value="N6_MTASE"/>
    <property type="match status" value="1"/>
</dbReference>
<evidence type="ECO:0000256" key="12">
    <source>
        <dbReference type="ARBA" id="ARBA00076540"/>
    </source>
</evidence>
<keyword evidence="5" id="KW-0949">S-adenosyl-L-methionine</keyword>
<dbReference type="GO" id="GO:0035657">
    <property type="term" value="C:eRF1 methyltransferase complex"/>
    <property type="evidence" value="ECO:0007669"/>
    <property type="project" value="TreeGrafter"/>
</dbReference>
<dbReference type="Pfam" id="PF05175">
    <property type="entry name" value="MTS"/>
    <property type="match status" value="1"/>
</dbReference>
<keyword evidence="3 18" id="KW-0489">Methyltransferase</keyword>
<dbReference type="EMBL" id="GFDL01009656">
    <property type="protein sequence ID" value="JAV25389.1"/>
    <property type="molecule type" value="Transcribed_RNA"/>
</dbReference>
<protein>
    <recommendedName>
        <fullName evidence="15">Methyltransferase HEMK2</fullName>
    </recommendedName>
    <alternativeName>
        <fullName evidence="14">HemK methyltransferase family member 2</fullName>
    </alternativeName>
    <alternativeName>
        <fullName evidence="12">Lysine N-methyltransferase 9</fullName>
    </alternativeName>
    <alternativeName>
        <fullName evidence="11">Methylarsonite methyltransferase N6AMT1</fullName>
    </alternativeName>
    <alternativeName>
        <fullName evidence="16">Methyltransferase N6AMT1</fullName>
    </alternativeName>
    <alternativeName>
        <fullName evidence="13">Protein N(5)-glutamine methyltransferase</fullName>
    </alternativeName>
</protein>
<comment type="catalytic activity">
    <reaction evidence="8">
        <text>methylarsonous acid + S-adenosyl-L-methionine = dimethylarsinate + S-adenosyl-L-homocysteine + 2 H(+)</text>
        <dbReference type="Rhea" id="RHEA:11684"/>
        <dbReference type="ChEBI" id="CHEBI:15378"/>
        <dbReference type="ChEBI" id="CHEBI:16223"/>
        <dbReference type="ChEBI" id="CHEBI:17826"/>
        <dbReference type="ChEBI" id="CHEBI:57856"/>
        <dbReference type="ChEBI" id="CHEBI:59789"/>
    </reaction>
</comment>
<dbReference type="InterPro" id="IPR029063">
    <property type="entry name" value="SAM-dependent_MTases_sf"/>
</dbReference>
<dbReference type="InterPro" id="IPR002052">
    <property type="entry name" value="DNA_methylase_N6_adenine_CS"/>
</dbReference>
<dbReference type="InterPro" id="IPR004557">
    <property type="entry name" value="PrmC-related"/>
</dbReference>
<comment type="similarity">
    <text evidence="2">Belongs to the eukaryotic/archaeal PrmC-related family.</text>
</comment>
<evidence type="ECO:0000256" key="4">
    <source>
        <dbReference type="ARBA" id="ARBA00022679"/>
    </source>
</evidence>
<sequence length="224" mass="24559">MQTPLYKFSPDDYAAVYEPAEDSFLLLDALEDELEQIRAQRPLVCLEIGPGSGIIISALAKVLANEGGALFLGVDINPKACRMTVKTGTFNECPVEVVNMDLVGGFVPGVVDLLLFNPPYVPTSEEDCPAELEEHIGQFGEGLHELVKSWAGGCDGMAVTNRVLATLDRILSPEGVFYCLLVKENNPEDVIGRLARDGFEGRIIKERKIRGEHLFVLKIVRNKS</sequence>